<proteinExistence type="predicted"/>
<organism evidence="6 7">
    <name type="scientific">Salvator merianae</name>
    <name type="common">Argentine black and white tegu</name>
    <name type="synonym">Tupinambis merianae</name>
    <dbReference type="NCBI Taxonomy" id="96440"/>
    <lineage>
        <taxon>Eukaryota</taxon>
        <taxon>Metazoa</taxon>
        <taxon>Chordata</taxon>
        <taxon>Craniata</taxon>
        <taxon>Vertebrata</taxon>
        <taxon>Euteleostomi</taxon>
        <taxon>Lepidosauria</taxon>
        <taxon>Squamata</taxon>
        <taxon>Bifurcata</taxon>
        <taxon>Unidentata</taxon>
        <taxon>Episquamata</taxon>
        <taxon>Laterata</taxon>
        <taxon>Teiioidea</taxon>
        <taxon>Teiidae</taxon>
        <taxon>Salvator</taxon>
    </lineage>
</organism>
<sequence>MQLLVKDFPQPCIYVTSYIPRILCKNTDWNKIKAALITVSSVLVAFRFRFTEAGSFRCCYTDLIFEVRGAVTITYQFDSWEKHRSTMDIQNLMIAGPLLDIQADPMEAVAAVHFPHFLCLTGEEKSHLYIAHFLDEGMSLEKPDHVGPFHAALKDPTFSLFGIILQTLGLKQNIMVHAVVLLYQVLEIPVPKFHLYLLPREPNITMVKINL</sequence>
<dbReference type="AlphaFoldDB" id="A0A8D0BL42"/>
<evidence type="ECO:0000313" key="7">
    <source>
        <dbReference type="Proteomes" id="UP000694421"/>
    </source>
</evidence>
<evidence type="ECO:0000256" key="2">
    <source>
        <dbReference type="ARBA" id="ARBA00022490"/>
    </source>
</evidence>
<protein>
    <recommendedName>
        <fullName evidence="5">FIIND domain-containing protein</fullName>
    </recommendedName>
</protein>
<dbReference type="PROSITE" id="PS51830">
    <property type="entry name" value="FIIND"/>
    <property type="match status" value="1"/>
</dbReference>
<keyword evidence="2" id="KW-0963">Cytoplasm</keyword>
<evidence type="ECO:0000313" key="6">
    <source>
        <dbReference type="Ensembl" id="ENSSMRP00000008832.1"/>
    </source>
</evidence>
<name>A0A8D0BL42_SALMN</name>
<dbReference type="Ensembl" id="ENSSMRT00000010305.1">
    <property type="protein sequence ID" value="ENSSMRP00000008832.1"/>
    <property type="gene ID" value="ENSSMRG00000007064.1"/>
</dbReference>
<dbReference type="Proteomes" id="UP000694421">
    <property type="component" value="Unplaced"/>
</dbReference>
<comment type="subcellular location">
    <subcellularLocation>
        <location evidence="1">Cytoplasm</location>
        <location evidence="1">Cytosol</location>
    </subcellularLocation>
</comment>
<dbReference type="GO" id="GO:0045087">
    <property type="term" value="P:innate immune response"/>
    <property type="evidence" value="ECO:0007669"/>
    <property type="project" value="UniProtKB-KW"/>
</dbReference>
<dbReference type="PANTHER" id="PTHR46985">
    <property type="entry name" value="NACHT, LRR AND PYD DOMAINS-CONTAINING PROTEIN 1"/>
    <property type="match status" value="1"/>
</dbReference>
<keyword evidence="4" id="KW-0391">Immunity</keyword>
<dbReference type="Pfam" id="PF13553">
    <property type="entry name" value="FIIND"/>
    <property type="match status" value="1"/>
</dbReference>
<evidence type="ECO:0000259" key="5">
    <source>
        <dbReference type="PROSITE" id="PS51830"/>
    </source>
</evidence>
<reference evidence="6" key="1">
    <citation type="submission" date="2025-08" db="UniProtKB">
        <authorList>
            <consortium name="Ensembl"/>
        </authorList>
    </citation>
    <scope>IDENTIFICATION</scope>
</reference>
<feature type="domain" description="FIIND" evidence="5">
    <location>
        <begin position="26"/>
        <end position="211"/>
    </location>
</feature>
<keyword evidence="3" id="KW-0399">Innate immunity</keyword>
<dbReference type="InterPro" id="IPR025307">
    <property type="entry name" value="FIIND_dom"/>
</dbReference>
<dbReference type="OMA" id="NCHDETY"/>
<reference evidence="6" key="2">
    <citation type="submission" date="2025-09" db="UniProtKB">
        <authorList>
            <consortium name="Ensembl"/>
        </authorList>
    </citation>
    <scope>IDENTIFICATION</scope>
</reference>
<dbReference type="InterPro" id="IPR051249">
    <property type="entry name" value="NLRP_Inflammasome"/>
</dbReference>
<evidence type="ECO:0000256" key="4">
    <source>
        <dbReference type="ARBA" id="ARBA00022859"/>
    </source>
</evidence>
<evidence type="ECO:0000256" key="3">
    <source>
        <dbReference type="ARBA" id="ARBA00022588"/>
    </source>
</evidence>
<accession>A0A8D0BL42</accession>
<evidence type="ECO:0000256" key="1">
    <source>
        <dbReference type="ARBA" id="ARBA00004514"/>
    </source>
</evidence>
<keyword evidence="7" id="KW-1185">Reference proteome</keyword>
<dbReference type="GeneTree" id="ENSGT00950000185171"/>
<dbReference type="GO" id="GO:0005829">
    <property type="term" value="C:cytosol"/>
    <property type="evidence" value="ECO:0007669"/>
    <property type="project" value="UniProtKB-SubCell"/>
</dbReference>
<dbReference type="PANTHER" id="PTHR46985:SF4">
    <property type="entry name" value="CASPASE RECRUITMENT DOMAIN-CONTAINING PROTEIN 8"/>
    <property type="match status" value="1"/>
</dbReference>